<dbReference type="Pfam" id="PF00480">
    <property type="entry name" value="ROK"/>
    <property type="match status" value="1"/>
</dbReference>
<accession>A0A5C5RIQ8</accession>
<organism evidence="2 3">
    <name type="scientific">Tsukamurella conjunctivitidis</name>
    <dbReference type="NCBI Taxonomy" id="2592068"/>
    <lineage>
        <taxon>Bacteria</taxon>
        <taxon>Bacillati</taxon>
        <taxon>Actinomycetota</taxon>
        <taxon>Actinomycetes</taxon>
        <taxon>Mycobacteriales</taxon>
        <taxon>Tsukamurellaceae</taxon>
        <taxon>Tsukamurella</taxon>
    </lineage>
</organism>
<gene>
    <name evidence="2" type="ORF">FK530_24730</name>
</gene>
<evidence type="ECO:0000313" key="3">
    <source>
        <dbReference type="Proteomes" id="UP000319375"/>
    </source>
</evidence>
<reference evidence="2 3" key="1">
    <citation type="submission" date="2019-06" db="EMBL/GenBank/DDBJ databases">
        <title>Tsukamurella conjunctivitidis sp. nov., Tsukamurella assacharolytica sp. nov. and Tsukamurella sputae sp. nov. isolated from patients with conjunctivitis, bacteraemia (lymphoma) and respiratory infection (sputum) in Hong Kong.</title>
        <authorList>
            <person name="Teng J.L.L."/>
            <person name="Lee H.H."/>
            <person name="Fong J.Y.H."/>
            <person name="Fok K.M.N."/>
            <person name="Lau S.K.P."/>
            <person name="Woo P.C.Y."/>
        </authorList>
    </citation>
    <scope>NUCLEOTIDE SEQUENCE [LARGE SCALE GENOMIC DNA]</scope>
    <source>
        <strain evidence="2 3">HKU72</strain>
    </source>
</reference>
<comment type="caution">
    <text evidence="2">The sequence shown here is derived from an EMBL/GenBank/DDBJ whole genome shotgun (WGS) entry which is preliminary data.</text>
</comment>
<dbReference type="RefSeq" id="WP_146489455.1">
    <property type="nucleotide sequence ID" value="NZ_VIGX01000135.1"/>
</dbReference>
<dbReference type="InterPro" id="IPR000600">
    <property type="entry name" value="ROK"/>
</dbReference>
<dbReference type="EMBL" id="VIGX01000135">
    <property type="protein sequence ID" value="TWS22273.1"/>
    <property type="molecule type" value="Genomic_DNA"/>
</dbReference>
<dbReference type="OrthoDB" id="5174513at2"/>
<name>A0A5C5RIQ8_9ACTN</name>
<evidence type="ECO:0000256" key="1">
    <source>
        <dbReference type="ARBA" id="ARBA00006479"/>
    </source>
</evidence>
<dbReference type="SUPFAM" id="SSF53067">
    <property type="entry name" value="Actin-like ATPase domain"/>
    <property type="match status" value="1"/>
</dbReference>
<dbReference type="InterPro" id="IPR043129">
    <property type="entry name" value="ATPase_NBD"/>
</dbReference>
<dbReference type="Gene3D" id="3.30.420.40">
    <property type="match status" value="1"/>
</dbReference>
<dbReference type="Proteomes" id="UP000319375">
    <property type="component" value="Unassembled WGS sequence"/>
</dbReference>
<proteinExistence type="inferred from homology"/>
<keyword evidence="3" id="KW-1185">Reference proteome</keyword>
<sequence>SDGRVGEIGHVRVPGASELCVCGQRGCLESEASTVAMAAKMRAIGLTSATPAGLEEVLVAEHGNTAVERLIHEAGVSLGLVLASMCNLLAPERLVLGGELAAGGESLRTGVVESINRYALAAVADRVETRLSTLGTSGPVLGAVVLAASQLHADRVSPIGHRALPTHPA</sequence>
<dbReference type="PANTHER" id="PTHR18964:SF149">
    <property type="entry name" value="BIFUNCTIONAL UDP-N-ACETYLGLUCOSAMINE 2-EPIMERASE_N-ACETYLMANNOSAMINE KINASE"/>
    <property type="match status" value="1"/>
</dbReference>
<dbReference type="PANTHER" id="PTHR18964">
    <property type="entry name" value="ROK (REPRESSOR, ORF, KINASE) FAMILY"/>
    <property type="match status" value="1"/>
</dbReference>
<dbReference type="AlphaFoldDB" id="A0A5C5RIQ8"/>
<protein>
    <submittedName>
        <fullName evidence="2">ROK family protein</fullName>
    </submittedName>
</protein>
<feature type="non-terminal residue" evidence="2">
    <location>
        <position position="1"/>
    </location>
</feature>
<comment type="similarity">
    <text evidence="1">Belongs to the ROK (NagC/XylR) family.</text>
</comment>
<evidence type="ECO:0000313" key="2">
    <source>
        <dbReference type="EMBL" id="TWS22273.1"/>
    </source>
</evidence>